<protein>
    <submittedName>
        <fullName evidence="2">Uncharacterized protein</fullName>
    </submittedName>
</protein>
<keyword evidence="1" id="KW-0472">Membrane</keyword>
<evidence type="ECO:0000313" key="2">
    <source>
        <dbReference type="EMBL" id="SMC09348.1"/>
    </source>
</evidence>
<dbReference type="AlphaFoldDB" id="A0A1W1WSP6"/>
<gene>
    <name evidence="2" type="ORF">SAMN05660197_1155</name>
</gene>
<keyword evidence="1" id="KW-1133">Transmembrane helix</keyword>
<dbReference type="STRING" id="1069081.SAMN05660197_1155"/>
<dbReference type="RefSeq" id="WP_084275581.1">
    <property type="nucleotide sequence ID" value="NZ_AP026671.1"/>
</dbReference>
<dbReference type="OrthoDB" id="5338856at2"/>
<keyword evidence="3" id="KW-1185">Reference proteome</keyword>
<accession>A0A1W1WSP6</accession>
<dbReference type="EMBL" id="FWWZ01000001">
    <property type="protein sequence ID" value="SMC09348.1"/>
    <property type="molecule type" value="Genomic_DNA"/>
</dbReference>
<evidence type="ECO:0000313" key="3">
    <source>
        <dbReference type="Proteomes" id="UP000192602"/>
    </source>
</evidence>
<sequence>MRIVAILLLAVHLFATMILNLNVKEQKNSVELLINFDVPYEGKIAQKRESDKIILFLKNVKILAHWSKKLNNPFIYQIDVVPTKNGTEIFIYTVEKIKIYASKSKDGFSLMLKFKRPGVSSSARPSKGFFSSINFAKIGLWVGIGLFGVILIFIVLKLLNQNRTRKTKRIIVQNSDNEEFAIKFEKPLDAHNKIALISFKGINYLVIIGSTNVLLGKYKEGEIESHEDFEKAIASQNLTAAMQPKEEDEIFMTIEEYKRKASGEI</sequence>
<proteinExistence type="predicted"/>
<feature type="transmembrane region" description="Helical" evidence="1">
    <location>
        <begin position="138"/>
        <end position="159"/>
    </location>
</feature>
<organism evidence="2 3">
    <name type="scientific">Nitratiruptor tergarcus DSM 16512</name>
    <dbReference type="NCBI Taxonomy" id="1069081"/>
    <lineage>
        <taxon>Bacteria</taxon>
        <taxon>Pseudomonadati</taxon>
        <taxon>Campylobacterota</taxon>
        <taxon>Epsilonproteobacteria</taxon>
        <taxon>Nautiliales</taxon>
        <taxon>Nitratiruptoraceae</taxon>
        <taxon>Nitratiruptor</taxon>
    </lineage>
</organism>
<name>A0A1W1WSP6_9BACT</name>
<evidence type="ECO:0000256" key="1">
    <source>
        <dbReference type="SAM" id="Phobius"/>
    </source>
</evidence>
<reference evidence="3" key="1">
    <citation type="submission" date="2017-04" db="EMBL/GenBank/DDBJ databases">
        <authorList>
            <person name="Varghese N."/>
            <person name="Submissions S."/>
        </authorList>
    </citation>
    <scope>NUCLEOTIDE SEQUENCE [LARGE SCALE GENOMIC DNA]</scope>
    <source>
        <strain evidence="3">DSM 16512</strain>
    </source>
</reference>
<dbReference type="Proteomes" id="UP000192602">
    <property type="component" value="Unassembled WGS sequence"/>
</dbReference>
<keyword evidence="1" id="KW-0812">Transmembrane</keyword>